<feature type="compositionally biased region" description="Basic and acidic residues" evidence="2">
    <location>
        <begin position="63"/>
        <end position="77"/>
    </location>
</feature>
<feature type="compositionally biased region" description="Polar residues" evidence="2">
    <location>
        <begin position="42"/>
        <end position="62"/>
    </location>
</feature>
<sequence length="151" mass="17176">MESNKSQPNANGKIIGSEESLFKPKFGFLKEKNSYLSTQDLSRISKSHTTNPESKVSPSFNTKEAKNNSVGKKDQKHNSKGITPTKNILLPAENSKLCMNCINYVESIKSLVEDNDFYRERNTRLEERLTDVINDHNKLVELFLDPETNLI</sequence>
<name>A0A2T9ZI25_9FUNG</name>
<organism evidence="3 4">
    <name type="scientific">Smittium megazygosporum</name>
    <dbReference type="NCBI Taxonomy" id="133381"/>
    <lineage>
        <taxon>Eukaryota</taxon>
        <taxon>Fungi</taxon>
        <taxon>Fungi incertae sedis</taxon>
        <taxon>Zoopagomycota</taxon>
        <taxon>Kickxellomycotina</taxon>
        <taxon>Harpellomycetes</taxon>
        <taxon>Harpellales</taxon>
        <taxon>Legeriomycetaceae</taxon>
        <taxon>Smittium</taxon>
    </lineage>
</organism>
<feature type="region of interest" description="Disordered" evidence="2">
    <location>
        <begin position="42"/>
        <end position="85"/>
    </location>
</feature>
<keyword evidence="4" id="KW-1185">Reference proteome</keyword>
<dbReference type="EMBL" id="MBFS01000147">
    <property type="protein sequence ID" value="PVV04229.1"/>
    <property type="molecule type" value="Genomic_DNA"/>
</dbReference>
<evidence type="ECO:0000313" key="4">
    <source>
        <dbReference type="Proteomes" id="UP000245609"/>
    </source>
</evidence>
<dbReference type="OrthoDB" id="5561196at2759"/>
<evidence type="ECO:0000256" key="1">
    <source>
        <dbReference type="SAM" id="Coils"/>
    </source>
</evidence>
<dbReference type="Proteomes" id="UP000245609">
    <property type="component" value="Unassembled WGS sequence"/>
</dbReference>
<gene>
    <name evidence="3" type="ORF">BB560_001276</name>
</gene>
<comment type="caution">
    <text evidence="3">The sequence shown here is derived from an EMBL/GenBank/DDBJ whole genome shotgun (WGS) entry which is preliminary data.</text>
</comment>
<protein>
    <submittedName>
        <fullName evidence="3">Uncharacterized protein</fullName>
    </submittedName>
</protein>
<proteinExistence type="predicted"/>
<keyword evidence="1" id="KW-0175">Coiled coil</keyword>
<feature type="coiled-coil region" evidence="1">
    <location>
        <begin position="108"/>
        <end position="135"/>
    </location>
</feature>
<evidence type="ECO:0000256" key="2">
    <source>
        <dbReference type="SAM" id="MobiDB-lite"/>
    </source>
</evidence>
<accession>A0A2T9ZI25</accession>
<dbReference type="AlphaFoldDB" id="A0A2T9ZI25"/>
<reference evidence="3 4" key="1">
    <citation type="journal article" date="2018" name="MBio">
        <title>Comparative Genomics Reveals the Core Gene Toolbox for the Fungus-Insect Symbiosis.</title>
        <authorList>
            <person name="Wang Y."/>
            <person name="Stata M."/>
            <person name="Wang W."/>
            <person name="Stajich J.E."/>
            <person name="White M.M."/>
            <person name="Moncalvo J.M."/>
        </authorList>
    </citation>
    <scope>NUCLEOTIDE SEQUENCE [LARGE SCALE GENOMIC DNA]</scope>
    <source>
        <strain evidence="3 4">SC-DP-2</strain>
    </source>
</reference>
<evidence type="ECO:0000313" key="3">
    <source>
        <dbReference type="EMBL" id="PVV04229.1"/>
    </source>
</evidence>